<dbReference type="PANTHER" id="PTHR47268:SF4">
    <property type="entry name" value="ACYLPHOSPHATASE"/>
    <property type="match status" value="1"/>
</dbReference>
<gene>
    <name evidence="8" type="ORF">SAMN05660826_01550</name>
</gene>
<dbReference type="InterPro" id="IPR020456">
    <property type="entry name" value="Acylphosphatase"/>
</dbReference>
<evidence type="ECO:0000256" key="3">
    <source>
        <dbReference type="ARBA" id="ARBA00015991"/>
    </source>
</evidence>
<dbReference type="RefSeq" id="WP_073257043.1">
    <property type="nucleotide sequence ID" value="NZ_FRCR01000008.1"/>
</dbReference>
<evidence type="ECO:0000256" key="5">
    <source>
        <dbReference type="PROSITE-ProRule" id="PRU00520"/>
    </source>
</evidence>
<sequence>MKRKVRAMIYGLVQGVGLRYQVQKKASELGLVGFVKNLPDGSVEMVAEGEEELINDLIEYIKTGIRWARVENVELEWSEWEGKYRRFEIVF</sequence>
<name>A0A1M7KFC0_9FIRM</name>
<evidence type="ECO:0000256" key="1">
    <source>
        <dbReference type="ARBA" id="ARBA00005614"/>
    </source>
</evidence>
<keyword evidence="9" id="KW-1185">Reference proteome</keyword>
<dbReference type="InterPro" id="IPR036046">
    <property type="entry name" value="Acylphosphatase-like_dom_sf"/>
</dbReference>
<comment type="catalytic activity">
    <reaction evidence="4 5">
        <text>an acyl phosphate + H2O = a carboxylate + phosphate + H(+)</text>
        <dbReference type="Rhea" id="RHEA:14965"/>
        <dbReference type="ChEBI" id="CHEBI:15377"/>
        <dbReference type="ChEBI" id="CHEBI:15378"/>
        <dbReference type="ChEBI" id="CHEBI:29067"/>
        <dbReference type="ChEBI" id="CHEBI:43474"/>
        <dbReference type="ChEBI" id="CHEBI:59918"/>
        <dbReference type="EC" id="3.6.1.7"/>
    </reaction>
</comment>
<keyword evidence="5" id="KW-0378">Hydrolase</keyword>
<evidence type="ECO:0000313" key="9">
    <source>
        <dbReference type="Proteomes" id="UP000184375"/>
    </source>
</evidence>
<feature type="domain" description="Acylphosphatase-like" evidence="7">
    <location>
        <begin position="4"/>
        <end position="91"/>
    </location>
</feature>
<reference evidence="9" key="1">
    <citation type="submission" date="2016-11" db="EMBL/GenBank/DDBJ databases">
        <authorList>
            <person name="Varghese N."/>
            <person name="Submissions S."/>
        </authorList>
    </citation>
    <scope>NUCLEOTIDE SEQUENCE [LARGE SCALE GENOMIC DNA]</scope>
    <source>
        <strain evidence="9">DSM 18802</strain>
    </source>
</reference>
<dbReference type="PROSITE" id="PS51160">
    <property type="entry name" value="ACYLPHOSPHATASE_3"/>
    <property type="match status" value="1"/>
</dbReference>
<feature type="active site" evidence="5">
    <location>
        <position position="37"/>
    </location>
</feature>
<evidence type="ECO:0000259" key="7">
    <source>
        <dbReference type="PROSITE" id="PS51160"/>
    </source>
</evidence>
<dbReference type="AlphaFoldDB" id="A0A1M7KFC0"/>
<proteinExistence type="inferred from homology"/>
<feature type="active site" evidence="5">
    <location>
        <position position="19"/>
    </location>
</feature>
<dbReference type="NCBIfam" id="NF011000">
    <property type="entry name" value="PRK14426.1"/>
    <property type="match status" value="1"/>
</dbReference>
<comment type="similarity">
    <text evidence="1 6">Belongs to the acylphosphatase family.</text>
</comment>
<dbReference type="OrthoDB" id="9808093at2"/>
<dbReference type="PROSITE" id="PS00151">
    <property type="entry name" value="ACYLPHOSPHATASE_2"/>
    <property type="match status" value="1"/>
</dbReference>
<organism evidence="8 9">
    <name type="scientific">Caldanaerovirga acetigignens</name>
    <dbReference type="NCBI Taxonomy" id="447595"/>
    <lineage>
        <taxon>Bacteria</taxon>
        <taxon>Bacillati</taxon>
        <taxon>Bacillota</taxon>
        <taxon>Clostridia</taxon>
        <taxon>Thermosediminibacterales</taxon>
        <taxon>Thermosediminibacteraceae</taxon>
        <taxon>Caldanaerovirga</taxon>
    </lineage>
</organism>
<dbReference type="SUPFAM" id="SSF54975">
    <property type="entry name" value="Acylphosphatase/BLUF domain-like"/>
    <property type="match status" value="1"/>
</dbReference>
<dbReference type="Gene3D" id="3.30.70.100">
    <property type="match status" value="1"/>
</dbReference>
<evidence type="ECO:0000313" key="8">
    <source>
        <dbReference type="EMBL" id="SHM63977.1"/>
    </source>
</evidence>
<protein>
    <recommendedName>
        <fullName evidence="3 5">acylphosphatase</fullName>
        <ecNumber evidence="2 5">3.6.1.7</ecNumber>
    </recommendedName>
</protein>
<dbReference type="EMBL" id="FRCR01000008">
    <property type="protein sequence ID" value="SHM63977.1"/>
    <property type="molecule type" value="Genomic_DNA"/>
</dbReference>
<evidence type="ECO:0000256" key="2">
    <source>
        <dbReference type="ARBA" id="ARBA00012150"/>
    </source>
</evidence>
<dbReference type="PANTHER" id="PTHR47268">
    <property type="entry name" value="ACYLPHOSPHATASE"/>
    <property type="match status" value="1"/>
</dbReference>
<dbReference type="STRING" id="447595.SAMN05660826_01550"/>
<dbReference type="EC" id="3.6.1.7" evidence="2 5"/>
<dbReference type="InterPro" id="IPR017968">
    <property type="entry name" value="Acylphosphatase_CS"/>
</dbReference>
<dbReference type="InterPro" id="IPR001792">
    <property type="entry name" value="Acylphosphatase-like_dom"/>
</dbReference>
<accession>A0A1M7KFC0</accession>
<dbReference type="Pfam" id="PF00708">
    <property type="entry name" value="Acylphosphatase"/>
    <property type="match status" value="1"/>
</dbReference>
<dbReference type="Proteomes" id="UP000184375">
    <property type="component" value="Unassembled WGS sequence"/>
</dbReference>
<evidence type="ECO:0000256" key="4">
    <source>
        <dbReference type="ARBA" id="ARBA00047645"/>
    </source>
</evidence>
<evidence type="ECO:0000256" key="6">
    <source>
        <dbReference type="RuleBase" id="RU004168"/>
    </source>
</evidence>
<dbReference type="GO" id="GO:0003998">
    <property type="term" value="F:acylphosphatase activity"/>
    <property type="evidence" value="ECO:0007669"/>
    <property type="project" value="UniProtKB-EC"/>
</dbReference>
<dbReference type="NCBIfam" id="NF011020">
    <property type="entry name" value="PRK14449.1"/>
    <property type="match status" value="1"/>
</dbReference>